<protein>
    <submittedName>
        <fullName evidence="1">Uncharacterized protein</fullName>
    </submittedName>
</protein>
<proteinExistence type="predicted"/>
<evidence type="ECO:0000313" key="1">
    <source>
        <dbReference type="EMBL" id="MCI54876.1"/>
    </source>
</evidence>
<reference evidence="1 2" key="1">
    <citation type="journal article" date="2018" name="Front. Plant Sci.">
        <title>Red Clover (Trifolium pratense) and Zigzag Clover (T. medium) - A Picture of Genomic Similarities and Differences.</title>
        <authorList>
            <person name="Dluhosova J."/>
            <person name="Istvanek J."/>
            <person name="Nedelnik J."/>
            <person name="Repkova J."/>
        </authorList>
    </citation>
    <scope>NUCLEOTIDE SEQUENCE [LARGE SCALE GENOMIC DNA]</scope>
    <source>
        <strain evidence="2">cv. 10/8</strain>
        <tissue evidence="1">Leaf</tissue>
    </source>
</reference>
<organism evidence="1 2">
    <name type="scientific">Trifolium medium</name>
    <dbReference type="NCBI Taxonomy" id="97028"/>
    <lineage>
        <taxon>Eukaryota</taxon>
        <taxon>Viridiplantae</taxon>
        <taxon>Streptophyta</taxon>
        <taxon>Embryophyta</taxon>
        <taxon>Tracheophyta</taxon>
        <taxon>Spermatophyta</taxon>
        <taxon>Magnoliopsida</taxon>
        <taxon>eudicotyledons</taxon>
        <taxon>Gunneridae</taxon>
        <taxon>Pentapetalae</taxon>
        <taxon>rosids</taxon>
        <taxon>fabids</taxon>
        <taxon>Fabales</taxon>
        <taxon>Fabaceae</taxon>
        <taxon>Papilionoideae</taxon>
        <taxon>50 kb inversion clade</taxon>
        <taxon>NPAAA clade</taxon>
        <taxon>Hologalegina</taxon>
        <taxon>IRL clade</taxon>
        <taxon>Trifolieae</taxon>
        <taxon>Trifolium</taxon>
    </lineage>
</organism>
<sequence>YAHFIRKEFVLMVVAVGMIMSKLLDHRPLLHLLQ</sequence>
<dbReference type="EMBL" id="LXQA010486538">
    <property type="protein sequence ID" value="MCI54876.1"/>
    <property type="molecule type" value="Genomic_DNA"/>
</dbReference>
<dbReference type="AlphaFoldDB" id="A0A392T3Y6"/>
<accession>A0A392T3Y6</accession>
<evidence type="ECO:0000313" key="2">
    <source>
        <dbReference type="Proteomes" id="UP000265520"/>
    </source>
</evidence>
<keyword evidence="2" id="KW-1185">Reference proteome</keyword>
<feature type="non-terminal residue" evidence="1">
    <location>
        <position position="1"/>
    </location>
</feature>
<name>A0A392T3Y6_9FABA</name>
<dbReference type="Proteomes" id="UP000265520">
    <property type="component" value="Unassembled WGS sequence"/>
</dbReference>
<comment type="caution">
    <text evidence="1">The sequence shown here is derived from an EMBL/GenBank/DDBJ whole genome shotgun (WGS) entry which is preliminary data.</text>
</comment>